<feature type="region of interest" description="Disordered" evidence="1">
    <location>
        <begin position="87"/>
        <end position="106"/>
    </location>
</feature>
<dbReference type="OrthoDB" id="3215106at2"/>
<dbReference type="EMBL" id="LMWY01000052">
    <property type="protein sequence ID" value="KUN94150.1"/>
    <property type="molecule type" value="Genomic_DNA"/>
</dbReference>
<evidence type="ECO:0000256" key="1">
    <source>
        <dbReference type="SAM" id="MobiDB-lite"/>
    </source>
</evidence>
<evidence type="ECO:0000313" key="3">
    <source>
        <dbReference type="Proteomes" id="UP000053429"/>
    </source>
</evidence>
<name>A0A101TL22_9ACTN</name>
<proteinExistence type="predicted"/>
<sequence>MFFRLELQRRGIRSAEEFLPHYRRAAERLGLRHVDPAPKTFEGWFYDGRRPQRVFRPVIVEMLGHTIDALWTDVPATGVLPQAPAPVPVAGPSPPAASPARPGMDMSEMRRSGAMAVRRARKYVLQTDRERVGDSTLPVLHDHVARLITDYPRVPLSTIWDDLLDAQDQVIFNLETGRHRPSQLGDLNFLAGILAFLVAKGFNDMEDREQARTMSLLATSFARDAEHPGLLALVHGLQSLIEYWADRPGDALFYAEKGAALSADLRGTVGLWLLGLQARAAAILGDEETVRIANRTAFERRESSVPDDLDELGGLLTYSLEKQVYYAVESEAHLGHGDAVLLGEAEEAVRGFSDPDNPNWAFGDLAGAQCNQALVLLHGGDVDGAAQVIRPVLDLEPVYRNNGIIVSAQRVRQALAASRARTAVVARDLGEEIAVFPPRRSSFPSPPRR</sequence>
<dbReference type="Proteomes" id="UP000053429">
    <property type="component" value="Unassembled WGS sequence"/>
</dbReference>
<protein>
    <recommendedName>
        <fullName evidence="4">Tetratricopeptide repeat protein</fullName>
    </recommendedName>
</protein>
<feature type="compositionally biased region" description="Pro residues" evidence="1">
    <location>
        <begin position="87"/>
        <end position="97"/>
    </location>
</feature>
<organism evidence="2 3">
    <name type="scientific">Streptomyces caeruleatus</name>
    <dbReference type="NCBI Taxonomy" id="661399"/>
    <lineage>
        <taxon>Bacteria</taxon>
        <taxon>Bacillati</taxon>
        <taxon>Actinomycetota</taxon>
        <taxon>Actinomycetes</taxon>
        <taxon>Kitasatosporales</taxon>
        <taxon>Streptomycetaceae</taxon>
        <taxon>Streptomyces</taxon>
    </lineage>
</organism>
<keyword evidence="3" id="KW-1185">Reference proteome</keyword>
<evidence type="ECO:0008006" key="4">
    <source>
        <dbReference type="Google" id="ProtNLM"/>
    </source>
</evidence>
<evidence type="ECO:0000313" key="2">
    <source>
        <dbReference type="EMBL" id="KUN94150.1"/>
    </source>
</evidence>
<reference evidence="2 3" key="1">
    <citation type="submission" date="2015-10" db="EMBL/GenBank/DDBJ databases">
        <title>Draft genome sequence of Streptomyces caeruleatus NRRL B-24802, type strain for the species Streptomyces caeruleatus.</title>
        <authorList>
            <person name="Ruckert C."/>
            <person name="Winkler A."/>
            <person name="Kalinowski J."/>
            <person name="Kampfer P."/>
            <person name="Glaeser S."/>
        </authorList>
    </citation>
    <scope>NUCLEOTIDE SEQUENCE [LARGE SCALE GENOMIC DNA]</scope>
    <source>
        <strain evidence="2 3">NRRL B-24802</strain>
    </source>
</reference>
<dbReference type="AlphaFoldDB" id="A0A101TL22"/>
<comment type="caution">
    <text evidence="2">The sequence shown here is derived from an EMBL/GenBank/DDBJ whole genome shotgun (WGS) entry which is preliminary data.</text>
</comment>
<gene>
    <name evidence="2" type="ORF">AQJ67_37160</name>
</gene>
<accession>A0A101TL22</accession>
<dbReference type="STRING" id="661399.AQJ67_37160"/>